<evidence type="ECO:0008006" key="3">
    <source>
        <dbReference type="Google" id="ProtNLM"/>
    </source>
</evidence>
<dbReference type="NCBIfam" id="TIGR01484">
    <property type="entry name" value="HAD-SF-IIB"/>
    <property type="match status" value="1"/>
</dbReference>
<dbReference type="SFLD" id="SFLDG01140">
    <property type="entry name" value="C2.B:_Phosphomannomutase_and_P"/>
    <property type="match status" value="1"/>
</dbReference>
<dbReference type="GO" id="GO:0000287">
    <property type="term" value="F:magnesium ion binding"/>
    <property type="evidence" value="ECO:0007669"/>
    <property type="project" value="TreeGrafter"/>
</dbReference>
<accession>A0A1I1RUG0</accession>
<evidence type="ECO:0000313" key="2">
    <source>
        <dbReference type="Proteomes" id="UP000199474"/>
    </source>
</evidence>
<dbReference type="RefSeq" id="WP_090079860.1">
    <property type="nucleotide sequence ID" value="NZ_FOMR01000001.1"/>
</dbReference>
<proteinExistence type="predicted"/>
<dbReference type="PANTHER" id="PTHR10000:SF23">
    <property type="entry name" value="5-AMINO-6-(5-PHOSPHO-D-RIBITYLAMINO)URACIL PHOSPHATASE YITU"/>
    <property type="match status" value="1"/>
</dbReference>
<dbReference type="PANTHER" id="PTHR10000">
    <property type="entry name" value="PHOSPHOSERINE PHOSPHATASE"/>
    <property type="match status" value="1"/>
</dbReference>
<dbReference type="Gene3D" id="3.30.1240.10">
    <property type="match status" value="1"/>
</dbReference>
<dbReference type="CDD" id="cd07516">
    <property type="entry name" value="HAD_Pase"/>
    <property type="match status" value="1"/>
</dbReference>
<sequence>MKKQHLIALDLDGTLLTDNKEISLRNQESIKRALDEGHIVVIATGRPHRASIDYYHTLGLKTPMVNFNGALVHHPTDKKWDVLHNPMPVRTAHGIVDACHDLDVNNIVAEVMDNVYLDQYDEDIIDIFQSSRKDSPFTVGSLKNKLQEDPTSILIHPKEENISKIRSHLNDYHAELIEHRKWGAPWNIIEIVKKGLNKAVGLKKIAHYYHIPKERIIAFGDEDNDLEMIDYAGVGVAMGNAISELKSVAKHVTEENENDGIGTFLDDYLNLSSNVIKSSPGIKNL</sequence>
<dbReference type="InterPro" id="IPR006379">
    <property type="entry name" value="HAD-SF_hydro_IIB"/>
</dbReference>
<dbReference type="SFLD" id="SFLDS00003">
    <property type="entry name" value="Haloacid_Dehalogenase"/>
    <property type="match status" value="1"/>
</dbReference>
<evidence type="ECO:0000313" key="1">
    <source>
        <dbReference type="EMBL" id="SFD37959.1"/>
    </source>
</evidence>
<name>A0A1I1RUG0_9BACI</name>
<dbReference type="GO" id="GO:0016791">
    <property type="term" value="F:phosphatase activity"/>
    <property type="evidence" value="ECO:0007669"/>
    <property type="project" value="TreeGrafter"/>
</dbReference>
<dbReference type="Proteomes" id="UP000199474">
    <property type="component" value="Unassembled WGS sequence"/>
</dbReference>
<dbReference type="GO" id="GO:0005829">
    <property type="term" value="C:cytosol"/>
    <property type="evidence" value="ECO:0007669"/>
    <property type="project" value="TreeGrafter"/>
</dbReference>
<dbReference type="OrthoDB" id="9781413at2"/>
<dbReference type="InterPro" id="IPR000150">
    <property type="entry name" value="Cof"/>
</dbReference>
<dbReference type="InterPro" id="IPR023214">
    <property type="entry name" value="HAD_sf"/>
</dbReference>
<dbReference type="Pfam" id="PF08282">
    <property type="entry name" value="Hydrolase_3"/>
    <property type="match status" value="1"/>
</dbReference>
<protein>
    <recommendedName>
        <fullName evidence="3">Cof subfamily of IIB subfamily of haloacid dehalogenase superfamily/HAD-superfamily hydrolase, subfamily IIB</fullName>
    </recommendedName>
</protein>
<dbReference type="STRING" id="640948.SAMN05216238_10165"/>
<dbReference type="PROSITE" id="PS01228">
    <property type="entry name" value="COF_1"/>
    <property type="match status" value="1"/>
</dbReference>
<dbReference type="AlphaFoldDB" id="A0A1I1RUG0"/>
<reference evidence="2" key="1">
    <citation type="submission" date="2016-10" db="EMBL/GenBank/DDBJ databases">
        <authorList>
            <person name="Varghese N."/>
            <person name="Submissions S."/>
        </authorList>
    </citation>
    <scope>NUCLEOTIDE SEQUENCE [LARGE SCALE GENOMIC DNA]</scope>
    <source>
        <strain evidence="2">DSM 22530</strain>
    </source>
</reference>
<organism evidence="1 2">
    <name type="scientific">Lentibacillus persicus</name>
    <dbReference type="NCBI Taxonomy" id="640948"/>
    <lineage>
        <taxon>Bacteria</taxon>
        <taxon>Bacillati</taxon>
        <taxon>Bacillota</taxon>
        <taxon>Bacilli</taxon>
        <taxon>Bacillales</taxon>
        <taxon>Bacillaceae</taxon>
        <taxon>Lentibacillus</taxon>
    </lineage>
</organism>
<dbReference type="NCBIfam" id="TIGR00099">
    <property type="entry name" value="Cof-subfamily"/>
    <property type="match status" value="1"/>
</dbReference>
<gene>
    <name evidence="1" type="ORF">SAMN05216238_10165</name>
</gene>
<dbReference type="SUPFAM" id="SSF56784">
    <property type="entry name" value="HAD-like"/>
    <property type="match status" value="1"/>
</dbReference>
<dbReference type="InterPro" id="IPR036412">
    <property type="entry name" value="HAD-like_sf"/>
</dbReference>
<keyword evidence="2" id="KW-1185">Reference proteome</keyword>
<dbReference type="EMBL" id="FOMR01000001">
    <property type="protein sequence ID" value="SFD37959.1"/>
    <property type="molecule type" value="Genomic_DNA"/>
</dbReference>
<dbReference type="Gene3D" id="3.40.50.1000">
    <property type="entry name" value="HAD superfamily/HAD-like"/>
    <property type="match status" value="1"/>
</dbReference>